<dbReference type="VEuPathDB" id="VectorBase:AATE007969"/>
<proteinExistence type="predicted"/>
<evidence type="ECO:0000256" key="1">
    <source>
        <dbReference type="SAM" id="MobiDB-lite"/>
    </source>
</evidence>
<feature type="region of interest" description="Disordered" evidence="1">
    <location>
        <begin position="41"/>
        <end position="68"/>
    </location>
</feature>
<sequence>MEMTHSTIKLNANKLTLEEGCSAPHVRRALAEKLSQRYLEQHHREADQEEQDDVRDEEGRPVQLQLARKPDYVGEGEVQAEAHSQSNSTDRSLWYTLARVVLDLAIRWTDFPVLHLHVIVRSMARQLSAVGGQGVSSEALLPRRTLIAQLEPHSEWKASFFAGSQSVRMLSNVPWASVRLSTSPSHNLLTVLSTSDLFLVPAPPGP</sequence>
<name>A0A182IYK1_ANOAO</name>
<feature type="compositionally biased region" description="Acidic residues" evidence="1">
    <location>
        <begin position="47"/>
        <end position="56"/>
    </location>
</feature>
<dbReference type="EnsemblMetazoa" id="AATE007969-RA">
    <property type="protein sequence ID" value="AATE007969-PA.1"/>
    <property type="gene ID" value="AATE007969"/>
</dbReference>
<dbReference type="AlphaFoldDB" id="A0A182IYK1"/>
<reference evidence="2" key="1">
    <citation type="submission" date="2022-08" db="UniProtKB">
        <authorList>
            <consortium name="EnsemblMetazoa"/>
        </authorList>
    </citation>
    <scope>IDENTIFICATION</scope>
    <source>
        <strain evidence="2">EBRO</strain>
    </source>
</reference>
<evidence type="ECO:0000313" key="2">
    <source>
        <dbReference type="EnsemblMetazoa" id="AATE007969-PA.1"/>
    </source>
</evidence>
<organism evidence="2">
    <name type="scientific">Anopheles atroparvus</name>
    <name type="common">European mosquito</name>
    <dbReference type="NCBI Taxonomy" id="41427"/>
    <lineage>
        <taxon>Eukaryota</taxon>
        <taxon>Metazoa</taxon>
        <taxon>Ecdysozoa</taxon>
        <taxon>Arthropoda</taxon>
        <taxon>Hexapoda</taxon>
        <taxon>Insecta</taxon>
        <taxon>Pterygota</taxon>
        <taxon>Neoptera</taxon>
        <taxon>Endopterygota</taxon>
        <taxon>Diptera</taxon>
        <taxon>Nematocera</taxon>
        <taxon>Culicoidea</taxon>
        <taxon>Culicidae</taxon>
        <taxon>Anophelinae</taxon>
        <taxon>Anopheles</taxon>
    </lineage>
</organism>
<accession>A0A182IYK1</accession>
<protein>
    <submittedName>
        <fullName evidence="2">Uncharacterized protein</fullName>
    </submittedName>
</protein>